<reference evidence="1 2" key="1">
    <citation type="submission" date="2020-05" db="EMBL/GenBank/DDBJ databases">
        <authorList>
            <person name="Casaregola S."/>
            <person name="Devillers H."/>
            <person name="Grondin C."/>
        </authorList>
    </citation>
    <scope>NUCLEOTIDE SEQUENCE [LARGE SCALE GENOMIC DNA]</scope>
    <source>
        <strain evidence="1 2">CLIB 1767</strain>
    </source>
</reference>
<dbReference type="EMBL" id="CAEFZW010000003">
    <property type="protein sequence ID" value="CAB4253682.1"/>
    <property type="molecule type" value="Genomic_DNA"/>
</dbReference>
<dbReference type="Pfam" id="PF12622">
    <property type="entry name" value="NpwBP"/>
    <property type="match status" value="1"/>
</dbReference>
<dbReference type="GeneID" id="64856650"/>
<protein>
    <submittedName>
        <fullName evidence="1">Similar to Saccharomyces cerevisiae YBR194W AIM4 Protein proposed to be associated with the nuclear pore complex</fullName>
    </submittedName>
</protein>
<proteinExistence type="predicted"/>
<gene>
    <name evidence="1" type="ORF">KABA2_03S02948</name>
</gene>
<accession>A0A8H2ZGM7</accession>
<evidence type="ECO:0000313" key="2">
    <source>
        <dbReference type="Proteomes" id="UP000644660"/>
    </source>
</evidence>
<dbReference type="AlphaFoldDB" id="A0A8H2ZGM7"/>
<keyword evidence="2" id="KW-1185">Reference proteome</keyword>
<organism evidence="1 2">
    <name type="scientific">Maudiozyma barnettii</name>
    <dbReference type="NCBI Taxonomy" id="61262"/>
    <lineage>
        <taxon>Eukaryota</taxon>
        <taxon>Fungi</taxon>
        <taxon>Dikarya</taxon>
        <taxon>Ascomycota</taxon>
        <taxon>Saccharomycotina</taxon>
        <taxon>Saccharomycetes</taxon>
        <taxon>Saccharomycetales</taxon>
        <taxon>Saccharomycetaceae</taxon>
        <taxon>Maudiozyma</taxon>
    </lineage>
</organism>
<dbReference type="OrthoDB" id="4041945at2759"/>
<dbReference type="RefSeq" id="XP_041405527.1">
    <property type="nucleotide sequence ID" value="XM_041549593.1"/>
</dbReference>
<evidence type="ECO:0000313" key="1">
    <source>
        <dbReference type="EMBL" id="CAB4253682.1"/>
    </source>
</evidence>
<dbReference type="Proteomes" id="UP000644660">
    <property type="component" value="Unassembled WGS sequence"/>
</dbReference>
<name>A0A8H2ZGM7_9SACH</name>
<sequence>MDSEKLQKKDTLTRNETTYLTKLKDDLDFMIRNNIGKVDENKDETSLEILGKKSIFYDPDWNKEGIAPPGCKNVKYNEMTFRKGKTTTPRLCGLNDIQLP</sequence>
<comment type="caution">
    <text evidence="1">The sequence shown here is derived from an EMBL/GenBank/DDBJ whole genome shotgun (WGS) entry which is preliminary data.</text>
</comment>